<dbReference type="Gene3D" id="3.60.15.10">
    <property type="entry name" value="Ribonuclease Z/Hydroxyacylglutathione hydrolase-like"/>
    <property type="match status" value="1"/>
</dbReference>
<dbReference type="InterPro" id="IPR036866">
    <property type="entry name" value="RibonucZ/Hydroxyglut_hydro"/>
</dbReference>
<evidence type="ECO:0000313" key="6">
    <source>
        <dbReference type="EMBL" id="KAA2236881.1"/>
    </source>
</evidence>
<evidence type="ECO:0000256" key="3">
    <source>
        <dbReference type="ARBA" id="ARBA00022801"/>
    </source>
</evidence>
<dbReference type="PANTHER" id="PTHR42978">
    <property type="entry name" value="QUORUM-QUENCHING LACTONASE YTNP-RELATED-RELATED"/>
    <property type="match status" value="1"/>
</dbReference>
<evidence type="ECO:0000313" key="7">
    <source>
        <dbReference type="Proteomes" id="UP000323142"/>
    </source>
</evidence>
<evidence type="ECO:0000259" key="5">
    <source>
        <dbReference type="SMART" id="SM00849"/>
    </source>
</evidence>
<comment type="caution">
    <text evidence="6">The sequence shown here is derived from an EMBL/GenBank/DDBJ whole genome shotgun (WGS) entry which is preliminary data.</text>
</comment>
<dbReference type="InterPro" id="IPR001279">
    <property type="entry name" value="Metallo-B-lactamas"/>
</dbReference>
<keyword evidence="2" id="KW-0479">Metal-binding</keyword>
<dbReference type="Pfam" id="PF00753">
    <property type="entry name" value="Lactamase_B"/>
    <property type="match status" value="1"/>
</dbReference>
<dbReference type="GO" id="GO:0016787">
    <property type="term" value="F:hydrolase activity"/>
    <property type="evidence" value="ECO:0007669"/>
    <property type="project" value="UniProtKB-KW"/>
</dbReference>
<accession>A0A5B2VCU4</accession>
<evidence type="ECO:0000256" key="4">
    <source>
        <dbReference type="ARBA" id="ARBA00022833"/>
    </source>
</evidence>
<dbReference type="Proteomes" id="UP000323142">
    <property type="component" value="Unassembled WGS sequence"/>
</dbReference>
<protein>
    <submittedName>
        <fullName evidence="6">MBL fold metallo-hydrolase</fullName>
    </submittedName>
</protein>
<dbReference type="OrthoDB" id="9773738at2"/>
<reference evidence="6 7" key="2">
    <citation type="submission" date="2019-09" db="EMBL/GenBank/DDBJ databases">
        <authorList>
            <person name="Jin C."/>
        </authorList>
    </citation>
    <scope>NUCLEOTIDE SEQUENCE [LARGE SCALE GENOMIC DNA]</scope>
    <source>
        <strain evidence="6 7">BN140002</strain>
    </source>
</reference>
<dbReference type="SMART" id="SM00849">
    <property type="entry name" value="Lactamase_B"/>
    <property type="match status" value="1"/>
</dbReference>
<dbReference type="AlphaFoldDB" id="A0A5B2VCU4"/>
<keyword evidence="3 6" id="KW-0378">Hydrolase</keyword>
<sequence length="275" mass="31026">MRIHHLNCGCMCPVGGALFDGFSKGISSHLVCHCLAIEAGEGLVLVDTGFGMGDMRNPERLSAFFRAFNRIQFDPQYTAIHRLRELGFGPRDVRHIVLTHLDFDHAGGLEDFPEATVHVLQAEKDAAEAQAGFIARNRYARAQWDDVRRWRFYDRTRGDRWNGFEAVRDLDGLPPEILVLPLPGHTRGHAGVAIDTGRDWLLNAGDAYFFRKEMNPEPSCTPGLRFYQTMMEVDRPARLANQERLRALANRPGAGVRIFCSHDAVEYEALARPPR</sequence>
<proteinExistence type="inferred from homology"/>
<dbReference type="PANTHER" id="PTHR42978:SF3">
    <property type="entry name" value="BLR3078 PROTEIN"/>
    <property type="match status" value="1"/>
</dbReference>
<comment type="similarity">
    <text evidence="1">Belongs to the metallo-beta-lactamase superfamily.</text>
</comment>
<dbReference type="SUPFAM" id="SSF56281">
    <property type="entry name" value="Metallo-hydrolase/oxidoreductase"/>
    <property type="match status" value="1"/>
</dbReference>
<keyword evidence="7" id="KW-1185">Reference proteome</keyword>
<dbReference type="InterPro" id="IPR051013">
    <property type="entry name" value="MBL_superfamily_lactonases"/>
</dbReference>
<feature type="domain" description="Metallo-beta-lactamase" evidence="5">
    <location>
        <begin position="31"/>
        <end position="262"/>
    </location>
</feature>
<organism evidence="6 7">
    <name type="scientific">Salinarimonas soli</name>
    <dbReference type="NCBI Taxonomy" id="1638099"/>
    <lineage>
        <taxon>Bacteria</taxon>
        <taxon>Pseudomonadati</taxon>
        <taxon>Pseudomonadota</taxon>
        <taxon>Alphaproteobacteria</taxon>
        <taxon>Hyphomicrobiales</taxon>
        <taxon>Salinarimonadaceae</taxon>
        <taxon>Salinarimonas</taxon>
    </lineage>
</organism>
<gene>
    <name evidence="6" type="ORF">F0L46_12890</name>
</gene>
<dbReference type="RefSeq" id="WP_149818119.1">
    <property type="nucleotide sequence ID" value="NZ_VUOA01000022.1"/>
</dbReference>
<dbReference type="GO" id="GO:0046872">
    <property type="term" value="F:metal ion binding"/>
    <property type="evidence" value="ECO:0007669"/>
    <property type="project" value="UniProtKB-KW"/>
</dbReference>
<dbReference type="EMBL" id="VUOA01000022">
    <property type="protein sequence ID" value="KAA2236881.1"/>
    <property type="molecule type" value="Genomic_DNA"/>
</dbReference>
<dbReference type="CDD" id="cd07742">
    <property type="entry name" value="metallo-hydrolase-like_MBL-fold"/>
    <property type="match status" value="1"/>
</dbReference>
<evidence type="ECO:0000256" key="2">
    <source>
        <dbReference type="ARBA" id="ARBA00022723"/>
    </source>
</evidence>
<keyword evidence="4" id="KW-0862">Zinc</keyword>
<reference evidence="6 7" key="1">
    <citation type="submission" date="2019-09" db="EMBL/GenBank/DDBJ databases">
        <title>Salinarimonas rosea gen. nov., sp. nov., a new member of the a-2 subgroup of the Proteobacteria.</title>
        <authorList>
            <person name="Liu J."/>
        </authorList>
    </citation>
    <scope>NUCLEOTIDE SEQUENCE [LARGE SCALE GENOMIC DNA]</scope>
    <source>
        <strain evidence="6 7">BN140002</strain>
    </source>
</reference>
<name>A0A5B2VCU4_9HYPH</name>
<evidence type="ECO:0000256" key="1">
    <source>
        <dbReference type="ARBA" id="ARBA00007749"/>
    </source>
</evidence>